<feature type="region of interest" description="Disordered" evidence="1">
    <location>
        <begin position="209"/>
        <end position="231"/>
    </location>
</feature>
<dbReference type="KEGG" id="cput:CONPUDRAFT_144650"/>
<feature type="compositionally biased region" description="Basic and acidic residues" evidence="1">
    <location>
        <begin position="547"/>
        <end position="566"/>
    </location>
</feature>
<gene>
    <name evidence="2" type="ORF">CONPUDRAFT_144650</name>
</gene>
<sequence length="877" mass="94791">MSRFSSHHQFASPSSSPSSPPSSVSSSPFTPAGNFDDYRHTPPSRPTSQPAAAYEGQPQPQGRHFQWESAGPVELEVWDGGPGGETCMTIREHIPMLNPDMCDHCYYADFEYCIHVEPLTMLKESTMFLNRPSSEGEEDESRFSVADTPRIEQFSPYPPPPPPMVFVDAPHVPSSQQVPLSPMHTAASLAASHSGSPVEEIFTHQTQPWTHVSSTGLPPCSSPPPTPRLAPWELAGAENSLHLNANPVQDAPQGPAPTASPRLPRYLALRSPAASPKPASPRQLPRTHSPSPSLKSSVSTLSPNVGPLPSCKPPASPLPTSYPLPPSPSPSPRPASLPLGTNAKTATPSPAKEPPTRSNTQSTSLSALTILATPAESRRRSRASSDSNVVRDDTDLRRMLGIQRRSYAHAHDAPGAEGGDSNNSADSRREREQVKINVVPPSDDPSGGSAQGDGSLKNSEISSSDMLRVDVNFRSSSPHIRSRKHVTLVSPTSTSSTPLSGVTALPNPFSPMCGGNLAISPASAASNTVVGSDDGYESAGLRRARKHDNGGDARRSTPKAPVREDATAPSPSRDSPPSLRPIPRRSSLFATDEEPHRPDAPASSVSAWLASHSDEAYEESELSFGGSSAAPSSPATRFLQPEIGFDEWLAAHSPGVSPAPALVDLDAASPAPRRAKVSSSECEWEEEGAGRIMRKLAMERQRCEIAKLAECAVLASVIRRDVSQAYAHLDKALSTALEALDYDLVLMGHHQERRWANEFVDVLCSMRRSVARTMAHIDEIPRADHIVAHTAKITDLASQLESRSDKVKRSVNSVKLFQLKTQLREEQDTLQRTMRREQARREAFDAETRKEKLAQKEKIRRYEALSDATHRRAPSAP</sequence>
<feature type="compositionally biased region" description="Polar residues" evidence="1">
    <location>
        <begin position="356"/>
        <end position="367"/>
    </location>
</feature>
<dbReference type="GeneID" id="19201967"/>
<feature type="compositionally biased region" description="Low complexity" evidence="1">
    <location>
        <begin position="289"/>
        <end position="303"/>
    </location>
</feature>
<evidence type="ECO:0000313" key="2">
    <source>
        <dbReference type="EMBL" id="EIW80651.1"/>
    </source>
</evidence>
<comment type="caution">
    <text evidence="2">The sequence shown here is derived from an EMBL/GenBank/DDBJ whole genome shotgun (WGS) entry which is preliminary data.</text>
</comment>
<feature type="region of interest" description="Disordered" evidence="1">
    <location>
        <begin position="526"/>
        <end position="585"/>
    </location>
</feature>
<evidence type="ECO:0000256" key="1">
    <source>
        <dbReference type="SAM" id="MobiDB-lite"/>
    </source>
</evidence>
<feature type="compositionally biased region" description="Low complexity" evidence="1">
    <location>
        <begin position="12"/>
        <end position="28"/>
    </location>
</feature>
<organism evidence="2 3">
    <name type="scientific">Coniophora puteana (strain RWD-64-598)</name>
    <name type="common">Brown rot fungus</name>
    <dbReference type="NCBI Taxonomy" id="741705"/>
    <lineage>
        <taxon>Eukaryota</taxon>
        <taxon>Fungi</taxon>
        <taxon>Dikarya</taxon>
        <taxon>Basidiomycota</taxon>
        <taxon>Agaricomycotina</taxon>
        <taxon>Agaricomycetes</taxon>
        <taxon>Agaricomycetidae</taxon>
        <taxon>Boletales</taxon>
        <taxon>Coniophorineae</taxon>
        <taxon>Coniophoraceae</taxon>
        <taxon>Coniophora</taxon>
    </lineage>
</organism>
<name>A0A5M3MQ10_CONPW</name>
<dbReference type="AlphaFoldDB" id="A0A5M3MQ10"/>
<proteinExistence type="predicted"/>
<accession>A0A5M3MQ10</accession>
<dbReference type="EMBL" id="JH711579">
    <property type="protein sequence ID" value="EIW80651.1"/>
    <property type="molecule type" value="Genomic_DNA"/>
</dbReference>
<feature type="compositionally biased region" description="Basic and acidic residues" evidence="1">
    <location>
        <begin position="836"/>
        <end position="870"/>
    </location>
</feature>
<dbReference type="PRINTS" id="PR01217">
    <property type="entry name" value="PRICHEXTENSN"/>
</dbReference>
<evidence type="ECO:0000313" key="3">
    <source>
        <dbReference type="Proteomes" id="UP000053558"/>
    </source>
</evidence>
<feature type="region of interest" description="Disordered" evidence="1">
    <location>
        <begin position="1"/>
        <end position="65"/>
    </location>
</feature>
<feature type="compositionally biased region" description="Pro residues" evidence="1">
    <location>
        <begin position="310"/>
        <end position="335"/>
    </location>
</feature>
<feature type="compositionally biased region" description="Basic and acidic residues" evidence="1">
    <location>
        <begin position="389"/>
        <end position="398"/>
    </location>
</feature>
<reference evidence="3" key="1">
    <citation type="journal article" date="2012" name="Science">
        <title>The Paleozoic origin of enzymatic lignin decomposition reconstructed from 31 fungal genomes.</title>
        <authorList>
            <person name="Floudas D."/>
            <person name="Binder M."/>
            <person name="Riley R."/>
            <person name="Barry K."/>
            <person name="Blanchette R.A."/>
            <person name="Henrissat B."/>
            <person name="Martinez A.T."/>
            <person name="Otillar R."/>
            <person name="Spatafora J.W."/>
            <person name="Yadav J.S."/>
            <person name="Aerts A."/>
            <person name="Benoit I."/>
            <person name="Boyd A."/>
            <person name="Carlson A."/>
            <person name="Copeland A."/>
            <person name="Coutinho P.M."/>
            <person name="de Vries R.P."/>
            <person name="Ferreira P."/>
            <person name="Findley K."/>
            <person name="Foster B."/>
            <person name="Gaskell J."/>
            <person name="Glotzer D."/>
            <person name="Gorecki P."/>
            <person name="Heitman J."/>
            <person name="Hesse C."/>
            <person name="Hori C."/>
            <person name="Igarashi K."/>
            <person name="Jurgens J.A."/>
            <person name="Kallen N."/>
            <person name="Kersten P."/>
            <person name="Kohler A."/>
            <person name="Kuees U."/>
            <person name="Kumar T.K.A."/>
            <person name="Kuo A."/>
            <person name="LaButti K."/>
            <person name="Larrondo L.F."/>
            <person name="Lindquist E."/>
            <person name="Ling A."/>
            <person name="Lombard V."/>
            <person name="Lucas S."/>
            <person name="Lundell T."/>
            <person name="Martin R."/>
            <person name="McLaughlin D.J."/>
            <person name="Morgenstern I."/>
            <person name="Morin E."/>
            <person name="Murat C."/>
            <person name="Nagy L.G."/>
            <person name="Nolan M."/>
            <person name="Ohm R.A."/>
            <person name="Patyshakuliyeva A."/>
            <person name="Rokas A."/>
            <person name="Ruiz-Duenas F.J."/>
            <person name="Sabat G."/>
            <person name="Salamov A."/>
            <person name="Samejima M."/>
            <person name="Schmutz J."/>
            <person name="Slot J.C."/>
            <person name="St John F."/>
            <person name="Stenlid J."/>
            <person name="Sun H."/>
            <person name="Sun S."/>
            <person name="Syed K."/>
            <person name="Tsang A."/>
            <person name="Wiebenga A."/>
            <person name="Young D."/>
            <person name="Pisabarro A."/>
            <person name="Eastwood D.C."/>
            <person name="Martin F."/>
            <person name="Cullen D."/>
            <person name="Grigoriev I.V."/>
            <person name="Hibbett D.S."/>
        </authorList>
    </citation>
    <scope>NUCLEOTIDE SEQUENCE [LARGE SCALE GENOMIC DNA]</scope>
    <source>
        <strain evidence="3">RWD-64-598 SS2</strain>
    </source>
</reference>
<feature type="region of interest" description="Disordered" evidence="1">
    <location>
        <begin position="836"/>
        <end position="877"/>
    </location>
</feature>
<protein>
    <submittedName>
        <fullName evidence="2">Uncharacterized protein</fullName>
    </submittedName>
</protein>
<feature type="compositionally biased region" description="Low complexity" evidence="1">
    <location>
        <begin position="487"/>
        <end position="500"/>
    </location>
</feature>
<keyword evidence="3" id="KW-1185">Reference proteome</keyword>
<feature type="region of interest" description="Disordered" evidence="1">
    <location>
        <begin position="272"/>
        <end position="500"/>
    </location>
</feature>
<feature type="compositionally biased region" description="Polar residues" evidence="1">
    <location>
        <begin position="456"/>
        <end position="465"/>
    </location>
</feature>
<dbReference type="Proteomes" id="UP000053558">
    <property type="component" value="Unassembled WGS sequence"/>
</dbReference>
<dbReference type="OMA" id="ERRWANE"/>
<dbReference type="RefSeq" id="XP_007769545.1">
    <property type="nucleotide sequence ID" value="XM_007771355.1"/>
</dbReference>
<feature type="compositionally biased region" description="Low complexity" evidence="1">
    <location>
        <begin position="272"/>
        <end position="281"/>
    </location>
</feature>